<dbReference type="RefSeq" id="WP_284257777.1">
    <property type="nucleotide sequence ID" value="NZ_BSOS01000049.1"/>
</dbReference>
<gene>
    <name evidence="1" type="ORF">GCM10010909_17450</name>
</gene>
<accession>A0ABQ6AAA9</accession>
<comment type="caution">
    <text evidence="1">The sequence shown here is derived from an EMBL/GenBank/DDBJ whole genome shotgun (WGS) entry which is preliminary data.</text>
</comment>
<organism evidence="1 2">
    <name type="scientific">Acidocella aquatica</name>
    <dbReference type="NCBI Taxonomy" id="1922313"/>
    <lineage>
        <taxon>Bacteria</taxon>
        <taxon>Pseudomonadati</taxon>
        <taxon>Pseudomonadota</taxon>
        <taxon>Alphaproteobacteria</taxon>
        <taxon>Acetobacterales</taxon>
        <taxon>Acidocellaceae</taxon>
        <taxon>Acidocella</taxon>
    </lineage>
</organism>
<protein>
    <submittedName>
        <fullName evidence="1">Uncharacterized protein</fullName>
    </submittedName>
</protein>
<evidence type="ECO:0000313" key="2">
    <source>
        <dbReference type="Proteomes" id="UP001156641"/>
    </source>
</evidence>
<dbReference type="Proteomes" id="UP001156641">
    <property type="component" value="Unassembled WGS sequence"/>
</dbReference>
<name>A0ABQ6AAA9_9PROT</name>
<keyword evidence="2" id="KW-1185">Reference proteome</keyword>
<reference evidence="2" key="1">
    <citation type="journal article" date="2019" name="Int. J. Syst. Evol. Microbiol.">
        <title>The Global Catalogue of Microorganisms (GCM) 10K type strain sequencing project: providing services to taxonomists for standard genome sequencing and annotation.</title>
        <authorList>
            <consortium name="The Broad Institute Genomics Platform"/>
            <consortium name="The Broad Institute Genome Sequencing Center for Infectious Disease"/>
            <person name="Wu L."/>
            <person name="Ma J."/>
        </authorList>
    </citation>
    <scope>NUCLEOTIDE SEQUENCE [LARGE SCALE GENOMIC DNA]</scope>
    <source>
        <strain evidence="2">NBRC 112502</strain>
    </source>
</reference>
<proteinExistence type="predicted"/>
<evidence type="ECO:0000313" key="1">
    <source>
        <dbReference type="EMBL" id="GLR67064.1"/>
    </source>
</evidence>
<sequence length="64" mass="7313">MSTSPGLLLFLSSGQEFKVFPTSNRIARAWLPRDRLIVCRKSGNAYEITNLDRKGEHIEALYMN</sequence>
<dbReference type="EMBL" id="BSOS01000049">
    <property type="protein sequence ID" value="GLR67064.1"/>
    <property type="molecule type" value="Genomic_DNA"/>
</dbReference>